<accession>A0A1M6YU71</accession>
<evidence type="ECO:0000313" key="1">
    <source>
        <dbReference type="EMBL" id="SHL21680.1"/>
    </source>
</evidence>
<name>A0A1M6YU71_XYLRU</name>
<dbReference type="AlphaFoldDB" id="A0A1M6YU71"/>
<reference evidence="1 2" key="1">
    <citation type="submission" date="2016-11" db="EMBL/GenBank/DDBJ databases">
        <authorList>
            <person name="Jaros S."/>
            <person name="Januszkiewicz K."/>
            <person name="Wedrychowicz H."/>
        </authorList>
    </citation>
    <scope>NUCLEOTIDE SEQUENCE [LARGE SCALE GENOMIC DNA]</scope>
    <source>
        <strain evidence="1 2">KHT3</strain>
    </source>
</reference>
<dbReference type="EMBL" id="FRBD01000033">
    <property type="protein sequence ID" value="SHL21680.1"/>
    <property type="molecule type" value="Genomic_DNA"/>
</dbReference>
<evidence type="ECO:0000313" key="2">
    <source>
        <dbReference type="Proteomes" id="UP000184130"/>
    </source>
</evidence>
<dbReference type="Proteomes" id="UP000184130">
    <property type="component" value="Unassembled WGS sequence"/>
</dbReference>
<gene>
    <name evidence="1" type="ORF">SAMN05216463_1332</name>
</gene>
<dbReference type="OrthoDB" id="9854908at2"/>
<proteinExistence type="predicted"/>
<organism evidence="1 2">
    <name type="scientific">Xylanibacter ruminicola</name>
    <name type="common">Prevotella ruminicola</name>
    <dbReference type="NCBI Taxonomy" id="839"/>
    <lineage>
        <taxon>Bacteria</taxon>
        <taxon>Pseudomonadati</taxon>
        <taxon>Bacteroidota</taxon>
        <taxon>Bacteroidia</taxon>
        <taxon>Bacteroidales</taxon>
        <taxon>Prevotellaceae</taxon>
        <taxon>Xylanibacter</taxon>
    </lineage>
</organism>
<sequence length="98" mass="11625">MEITLNQLRNIISASADIGVQRYIKTRDPEDDRIKQEDAKRYLEKMGYQPIMLKRWRRDNLLVPVKMGDSRNSAVWYSLTEIKELIFSLQTHALIMKQ</sequence>
<dbReference type="RefSeq" id="WP_139261694.1">
    <property type="nucleotide sequence ID" value="NZ_FRBD01000033.1"/>
</dbReference>
<protein>
    <recommendedName>
        <fullName evidence="3">HTH merR-type domain-containing protein</fullName>
    </recommendedName>
</protein>
<evidence type="ECO:0008006" key="3">
    <source>
        <dbReference type="Google" id="ProtNLM"/>
    </source>
</evidence>